<organism evidence="1 2">
    <name type="scientific">Melia azedarach</name>
    <name type="common">Chinaberry tree</name>
    <dbReference type="NCBI Taxonomy" id="155640"/>
    <lineage>
        <taxon>Eukaryota</taxon>
        <taxon>Viridiplantae</taxon>
        <taxon>Streptophyta</taxon>
        <taxon>Embryophyta</taxon>
        <taxon>Tracheophyta</taxon>
        <taxon>Spermatophyta</taxon>
        <taxon>Magnoliopsida</taxon>
        <taxon>eudicotyledons</taxon>
        <taxon>Gunneridae</taxon>
        <taxon>Pentapetalae</taxon>
        <taxon>rosids</taxon>
        <taxon>malvids</taxon>
        <taxon>Sapindales</taxon>
        <taxon>Meliaceae</taxon>
        <taxon>Melia</taxon>
    </lineage>
</organism>
<evidence type="ECO:0000313" key="1">
    <source>
        <dbReference type="EMBL" id="KAJ4716335.1"/>
    </source>
</evidence>
<gene>
    <name evidence="1" type="ORF">OWV82_011367</name>
</gene>
<dbReference type="EMBL" id="CM051399">
    <property type="protein sequence ID" value="KAJ4716335.1"/>
    <property type="molecule type" value="Genomic_DNA"/>
</dbReference>
<accession>A0ACC1XXZ0</accession>
<protein>
    <submittedName>
        <fullName evidence="1">B3 domain-containing protein</fullName>
    </submittedName>
</protein>
<reference evidence="1 2" key="1">
    <citation type="journal article" date="2023" name="Science">
        <title>Complex scaffold remodeling in plant triterpene biosynthesis.</title>
        <authorList>
            <person name="De La Pena R."/>
            <person name="Hodgson H."/>
            <person name="Liu J.C."/>
            <person name="Stephenson M.J."/>
            <person name="Martin A.C."/>
            <person name="Owen C."/>
            <person name="Harkess A."/>
            <person name="Leebens-Mack J."/>
            <person name="Jimenez L.E."/>
            <person name="Osbourn A."/>
            <person name="Sattely E.S."/>
        </authorList>
    </citation>
    <scope>NUCLEOTIDE SEQUENCE [LARGE SCALE GENOMIC DNA]</scope>
    <source>
        <strain evidence="2">cv. JPN11</strain>
        <tissue evidence="1">Leaf</tissue>
    </source>
</reference>
<name>A0ACC1XXZ0_MELAZ</name>
<dbReference type="Proteomes" id="UP001164539">
    <property type="component" value="Chromosome 6"/>
</dbReference>
<comment type="caution">
    <text evidence="1">The sequence shown here is derived from an EMBL/GenBank/DDBJ whole genome shotgun (WGS) entry which is preliminary data.</text>
</comment>
<keyword evidence="2" id="KW-1185">Reference proteome</keyword>
<evidence type="ECO:0000313" key="2">
    <source>
        <dbReference type="Proteomes" id="UP001164539"/>
    </source>
</evidence>
<proteinExistence type="predicted"/>
<sequence length="467" mass="52860">MEDQPDAETTPPQTSKDSRSTIKRRKTADNKMKLTQIRDKSPDPDFGTELVTYDSSKESRSRRKRAMIDDLYDQAKVNSPVIERAEEVRANLAASCPSCPSFWKAMVKSNVSHGFWLHLPMRFCKLHMPKIDTVFIVENETGEGYKINYISQRTALSGGWKAFCDSNQLFEGDVLVFHLTEPTKFKVYIVRANGFLNAEAKPLNSVPLDVELDVAMGDQTEEDPKNYKRAKRARPPPGFTQDNTQSNSLMVLGSGNGHIEDQFDNDSEDLASETLKAMQLSESTDNFKEVKSIDDFTILVDGLAIDSELSDHHRTKYYKLCSSQNSFLHNNLLKSINCKLAAEIITQTVNIAEAIRACNLSTSQADYEIWDKTLKGFELLGMNVGFLRARLNRLMSLAFNSEESEESKRLQEVGIEQARAEEEIRTLELKLLTLKEAVERLDSEAESLKAKAEKHELIFHDEVTAPW</sequence>